<gene>
    <name evidence="2" type="ORF">CXF48_09705</name>
</gene>
<name>A0A3R8PAI8_9CORY</name>
<reference evidence="2 3" key="1">
    <citation type="submission" date="2018-01" db="EMBL/GenBank/DDBJ databases">
        <title>Twenty Corynebacterium bovis Genomes.</title>
        <authorList>
            <person name="Gulvik C.A."/>
        </authorList>
    </citation>
    <scope>NUCLEOTIDE SEQUENCE [LARGE SCALE GENOMIC DNA]</scope>
    <source>
        <strain evidence="2 3">F6900</strain>
    </source>
</reference>
<feature type="region of interest" description="Disordered" evidence="1">
    <location>
        <begin position="161"/>
        <end position="258"/>
    </location>
</feature>
<proteinExistence type="predicted"/>
<protein>
    <recommendedName>
        <fullName evidence="4">DUF4913 domain-containing protein</fullName>
    </recommendedName>
</protein>
<dbReference type="RefSeq" id="WP_125172672.1">
    <property type="nucleotide sequence ID" value="NZ_PQNT01000019.1"/>
</dbReference>
<organism evidence="2 3">
    <name type="scientific">Corynebacterium bovis</name>
    <dbReference type="NCBI Taxonomy" id="36808"/>
    <lineage>
        <taxon>Bacteria</taxon>
        <taxon>Bacillati</taxon>
        <taxon>Actinomycetota</taxon>
        <taxon>Actinomycetes</taxon>
        <taxon>Mycobacteriales</taxon>
        <taxon>Corynebacteriaceae</taxon>
        <taxon>Corynebacterium</taxon>
    </lineage>
</organism>
<evidence type="ECO:0000313" key="3">
    <source>
        <dbReference type="Proteomes" id="UP000276526"/>
    </source>
</evidence>
<evidence type="ECO:0000256" key="1">
    <source>
        <dbReference type="SAM" id="MobiDB-lite"/>
    </source>
</evidence>
<dbReference type="EMBL" id="PQNK01000018">
    <property type="protein sequence ID" value="RRO85717.1"/>
    <property type="molecule type" value="Genomic_DNA"/>
</dbReference>
<dbReference type="Proteomes" id="UP000276526">
    <property type="component" value="Unassembled WGS sequence"/>
</dbReference>
<evidence type="ECO:0000313" key="2">
    <source>
        <dbReference type="EMBL" id="RRO85717.1"/>
    </source>
</evidence>
<dbReference type="InterPro" id="IPR032584">
    <property type="entry name" value="DUF4913"/>
</dbReference>
<accession>A0A3R8PAI8</accession>
<comment type="caution">
    <text evidence="2">The sequence shown here is derived from an EMBL/GenBank/DDBJ whole genome shotgun (WGS) entry which is preliminary data.</text>
</comment>
<dbReference type="AlphaFoldDB" id="A0A3R8PAI8"/>
<feature type="compositionally biased region" description="Basic and acidic residues" evidence="1">
    <location>
        <begin position="226"/>
        <end position="247"/>
    </location>
</feature>
<sequence>MTMITDFVKKVMARQMAETVQAEAAGAIRPVGAELDVPQLVRRRARREQSRWLAEELDVPMPTRFASVFDFVDEVVLDLYGFDIANDRKWCRRWWDHPAAVRRLTMMWASWEHHRAERPATGEEEWARVVGDHHMAWLAGPFGPFTACQFEHVATPPLASEPIPLDRIDDDSFGGGPVVPAASSDGAGPSVREGQSGQDEVAGLAADPATPAGETGFVLGQAVPGHRVDDRQASGDSRLDAGDERSGRRGWRLPGFGS</sequence>
<evidence type="ECO:0008006" key="4">
    <source>
        <dbReference type="Google" id="ProtNLM"/>
    </source>
</evidence>
<dbReference type="Pfam" id="PF16259">
    <property type="entry name" value="DUF4913"/>
    <property type="match status" value="1"/>
</dbReference>